<comment type="caution">
    <text evidence="1">The sequence shown here is derived from an EMBL/GenBank/DDBJ whole genome shotgun (WGS) entry which is preliminary data.</text>
</comment>
<accession>A0A071M611</accession>
<sequence>MCNEVLRQQLCLWLQYNGSCYFLAEIVVRQRHDRNLKDVRMRGQAALYVRRRDILAASNDDVL</sequence>
<dbReference type="EMBL" id="JJOA01000032">
    <property type="protein sequence ID" value="KEA56228.1"/>
    <property type="molecule type" value="Genomic_DNA"/>
</dbReference>
<gene>
    <name evidence="1" type="ORF">DT99_28340</name>
</gene>
<proteinExistence type="predicted"/>
<organism evidence="1">
    <name type="scientific">Burkholderia cenocepacia</name>
    <dbReference type="NCBI Taxonomy" id="95486"/>
    <lineage>
        <taxon>Bacteria</taxon>
        <taxon>Pseudomonadati</taxon>
        <taxon>Pseudomonadota</taxon>
        <taxon>Betaproteobacteria</taxon>
        <taxon>Burkholderiales</taxon>
        <taxon>Burkholderiaceae</taxon>
        <taxon>Burkholderia</taxon>
        <taxon>Burkholderia cepacia complex</taxon>
    </lineage>
</organism>
<evidence type="ECO:0000313" key="1">
    <source>
        <dbReference type="EMBL" id="KEA56228.1"/>
    </source>
</evidence>
<dbReference type="AlphaFoldDB" id="A0A071M611"/>
<reference evidence="1" key="1">
    <citation type="submission" date="2014-04" db="EMBL/GenBank/DDBJ databases">
        <title>In planta biocontrol of soil-borne Fusarium wilt of banana through a plant endophytic bacterium, Burkholderia cenocepacia 869T2.</title>
        <authorList>
            <person name="Ho Y.-N."/>
            <person name="Chiang H.-M."/>
            <person name="Chao C.-P."/>
            <person name="Su C.-C."/>
            <person name="Hsu H.-F."/>
            <person name="Guo C.-T."/>
            <person name="Hsieh J.-L."/>
            <person name="Huang C.-C."/>
        </authorList>
    </citation>
    <scope>NUCLEOTIDE SEQUENCE [LARGE SCALE GENOMIC DNA]</scope>
    <source>
        <strain evidence="1">869T2</strain>
    </source>
</reference>
<protein>
    <submittedName>
        <fullName evidence="1">Uncharacterized protein</fullName>
    </submittedName>
</protein>
<name>A0A071M611_9BURK</name>